<dbReference type="STRING" id="4097.A0A1S4DA78"/>
<feature type="compositionally biased region" description="Basic and acidic residues" evidence="1">
    <location>
        <begin position="1"/>
        <end position="12"/>
    </location>
</feature>
<keyword evidence="2" id="KW-0418">Kinase</keyword>
<dbReference type="KEGG" id="nta:107827484"/>
<dbReference type="PaxDb" id="4097-A0A1S4DA78"/>
<dbReference type="CDD" id="cd21742">
    <property type="entry name" value="MobB_NDR_LATS-like"/>
    <property type="match status" value="1"/>
</dbReference>
<evidence type="ECO:0000313" key="2">
    <source>
        <dbReference type="RefSeq" id="XP_016510114.1"/>
    </source>
</evidence>
<dbReference type="OrthoDB" id="3638488at2759"/>
<dbReference type="GO" id="GO:0016301">
    <property type="term" value="F:kinase activity"/>
    <property type="evidence" value="ECO:0007669"/>
    <property type="project" value="UniProtKB-KW"/>
</dbReference>
<dbReference type="SMR" id="A0A1S4DA78"/>
<organism evidence="2">
    <name type="scientific">Nicotiana tabacum</name>
    <name type="common">Common tobacco</name>
    <dbReference type="NCBI Taxonomy" id="4097"/>
    <lineage>
        <taxon>Eukaryota</taxon>
        <taxon>Viridiplantae</taxon>
        <taxon>Streptophyta</taxon>
        <taxon>Embryophyta</taxon>
        <taxon>Tracheophyta</taxon>
        <taxon>Spermatophyta</taxon>
        <taxon>Magnoliopsida</taxon>
        <taxon>eudicotyledons</taxon>
        <taxon>Gunneridae</taxon>
        <taxon>Pentapetalae</taxon>
        <taxon>asterids</taxon>
        <taxon>lamiids</taxon>
        <taxon>Solanales</taxon>
        <taxon>Solanaceae</taxon>
        <taxon>Nicotianoideae</taxon>
        <taxon>Nicotianeae</taxon>
        <taxon>Nicotiana</taxon>
    </lineage>
</organism>
<keyword evidence="2" id="KW-0808">Transferase</keyword>
<sequence>MAKNREEEEHSKVVALTEEEEEELEEQLGSSLTLERVAAAKKLIEDHYKSHMKLIQDRKQRRLLLERKLESSGVPKEEQMNFLKELERKETEYIRLKRHKISVDDFELLTIIGRGAFGEV</sequence>
<reference evidence="2" key="1">
    <citation type="submission" date="2025-08" db="UniProtKB">
        <authorList>
            <consortium name="RefSeq"/>
        </authorList>
    </citation>
    <scope>IDENTIFICATION</scope>
</reference>
<proteinExistence type="predicted"/>
<feature type="region of interest" description="Disordered" evidence="1">
    <location>
        <begin position="1"/>
        <end position="22"/>
    </location>
</feature>
<gene>
    <name evidence="2" type="primary">LOC107827484</name>
</gene>
<accession>A0A1S4DA78</accession>
<dbReference type="RefSeq" id="XP_016510114.1">
    <property type="nucleotide sequence ID" value="XM_016654628.1"/>
</dbReference>
<protein>
    <submittedName>
        <fullName evidence="2">Probable serine/threonine-protein kinase ndrB</fullName>
    </submittedName>
</protein>
<name>A0A1S4DA78_TOBAC</name>
<dbReference type="Gene3D" id="3.30.200.20">
    <property type="entry name" value="Phosphorylase Kinase, domain 1"/>
    <property type="match status" value="1"/>
</dbReference>
<dbReference type="InterPro" id="IPR059233">
    <property type="entry name" value="MobB_NdrA/B/Cbk1"/>
</dbReference>
<evidence type="ECO:0000256" key="1">
    <source>
        <dbReference type="SAM" id="MobiDB-lite"/>
    </source>
</evidence>
<dbReference type="AlphaFoldDB" id="A0A1S4DA78"/>